<comment type="caution">
    <text evidence="5">The sequence shown here is derived from an EMBL/GenBank/DDBJ whole genome shotgun (WGS) entry which is preliminary data.</text>
</comment>
<dbReference type="InterPro" id="IPR050679">
    <property type="entry name" value="Bact_HTH_transcr_reg"/>
</dbReference>
<dbReference type="InterPro" id="IPR036388">
    <property type="entry name" value="WH-like_DNA-bd_sf"/>
</dbReference>
<dbReference type="Gene3D" id="1.10.10.10">
    <property type="entry name" value="Winged helix-like DNA-binding domain superfamily/Winged helix DNA-binding domain"/>
    <property type="match status" value="1"/>
</dbReference>
<dbReference type="Proteomes" id="UP000612899">
    <property type="component" value="Unassembled WGS sequence"/>
</dbReference>
<keyword evidence="3" id="KW-0804">Transcription</keyword>
<evidence type="ECO:0000313" key="6">
    <source>
        <dbReference type="Proteomes" id="UP000612899"/>
    </source>
</evidence>
<dbReference type="InterPro" id="IPR036390">
    <property type="entry name" value="WH_DNA-bd_sf"/>
</dbReference>
<sequence length="71" mass="7854">MPRPSRYTDIAESLEARIHKGEFKAGDKLPTHYELCAEYQVGYTTVAKAIAILRDRGLVYGIAPLGVFVAD</sequence>
<dbReference type="AlphaFoldDB" id="A0A8J3VIC1"/>
<evidence type="ECO:0000259" key="4">
    <source>
        <dbReference type="PROSITE" id="PS50949"/>
    </source>
</evidence>
<dbReference type="EMBL" id="BONY01000036">
    <property type="protein sequence ID" value="GIH07450.1"/>
    <property type="molecule type" value="Genomic_DNA"/>
</dbReference>
<dbReference type="CDD" id="cd07377">
    <property type="entry name" value="WHTH_GntR"/>
    <property type="match status" value="1"/>
</dbReference>
<feature type="domain" description="HTH gntR-type" evidence="4">
    <location>
        <begin position="4"/>
        <end position="71"/>
    </location>
</feature>
<proteinExistence type="predicted"/>
<protein>
    <recommendedName>
        <fullName evidence="4">HTH gntR-type domain-containing protein</fullName>
    </recommendedName>
</protein>
<dbReference type="PANTHER" id="PTHR44846:SF17">
    <property type="entry name" value="GNTR-FAMILY TRANSCRIPTIONAL REGULATOR"/>
    <property type="match status" value="1"/>
</dbReference>
<evidence type="ECO:0000256" key="2">
    <source>
        <dbReference type="ARBA" id="ARBA00023125"/>
    </source>
</evidence>
<evidence type="ECO:0000256" key="3">
    <source>
        <dbReference type="ARBA" id="ARBA00023163"/>
    </source>
</evidence>
<accession>A0A8J3VIC1</accession>
<keyword evidence="2" id="KW-0238">DNA-binding</keyword>
<keyword evidence="6" id="KW-1185">Reference proteome</keyword>
<dbReference type="GO" id="GO:0003677">
    <property type="term" value="F:DNA binding"/>
    <property type="evidence" value="ECO:0007669"/>
    <property type="project" value="UniProtKB-KW"/>
</dbReference>
<dbReference type="InterPro" id="IPR000524">
    <property type="entry name" value="Tscrpt_reg_HTH_GntR"/>
</dbReference>
<dbReference type="PANTHER" id="PTHR44846">
    <property type="entry name" value="MANNOSYL-D-GLYCERATE TRANSPORT/METABOLISM SYSTEM REPRESSOR MNGR-RELATED"/>
    <property type="match status" value="1"/>
</dbReference>
<gene>
    <name evidence="5" type="ORF">Rhe02_55170</name>
</gene>
<dbReference type="Pfam" id="PF00392">
    <property type="entry name" value="GntR"/>
    <property type="match status" value="1"/>
</dbReference>
<name>A0A8J3VIC1_9ACTN</name>
<dbReference type="PROSITE" id="PS50949">
    <property type="entry name" value="HTH_GNTR"/>
    <property type="match status" value="1"/>
</dbReference>
<dbReference type="GO" id="GO:0003700">
    <property type="term" value="F:DNA-binding transcription factor activity"/>
    <property type="evidence" value="ECO:0007669"/>
    <property type="project" value="InterPro"/>
</dbReference>
<evidence type="ECO:0000256" key="1">
    <source>
        <dbReference type="ARBA" id="ARBA00023015"/>
    </source>
</evidence>
<organism evidence="5 6">
    <name type="scientific">Rhizocola hellebori</name>
    <dbReference type="NCBI Taxonomy" id="1392758"/>
    <lineage>
        <taxon>Bacteria</taxon>
        <taxon>Bacillati</taxon>
        <taxon>Actinomycetota</taxon>
        <taxon>Actinomycetes</taxon>
        <taxon>Micromonosporales</taxon>
        <taxon>Micromonosporaceae</taxon>
        <taxon>Rhizocola</taxon>
    </lineage>
</organism>
<reference evidence="5" key="1">
    <citation type="submission" date="2021-01" db="EMBL/GenBank/DDBJ databases">
        <title>Whole genome shotgun sequence of Rhizocola hellebori NBRC 109834.</title>
        <authorList>
            <person name="Komaki H."/>
            <person name="Tamura T."/>
        </authorList>
    </citation>
    <scope>NUCLEOTIDE SEQUENCE</scope>
    <source>
        <strain evidence="5">NBRC 109834</strain>
    </source>
</reference>
<dbReference type="SUPFAM" id="SSF46785">
    <property type="entry name" value="Winged helix' DNA-binding domain"/>
    <property type="match status" value="1"/>
</dbReference>
<dbReference type="SMART" id="SM00345">
    <property type="entry name" value="HTH_GNTR"/>
    <property type="match status" value="1"/>
</dbReference>
<evidence type="ECO:0000313" key="5">
    <source>
        <dbReference type="EMBL" id="GIH07450.1"/>
    </source>
</evidence>
<dbReference type="GO" id="GO:0045892">
    <property type="term" value="P:negative regulation of DNA-templated transcription"/>
    <property type="evidence" value="ECO:0007669"/>
    <property type="project" value="TreeGrafter"/>
</dbReference>
<keyword evidence="1" id="KW-0805">Transcription regulation</keyword>
<dbReference type="RefSeq" id="WP_203911241.1">
    <property type="nucleotide sequence ID" value="NZ_BONY01000036.1"/>
</dbReference>